<sequence length="73" mass="8499">MSRTLDEAWIDLRIKMREFDQLLGQKELPEGVYMHNTTMRVEQRFTDLLRQATLEIMEAASVVKAIGTDKTDL</sequence>
<dbReference type="STRING" id="1122198.SAMN02745729_10161"/>
<protein>
    <submittedName>
        <fullName evidence="1">Uncharacterized protein</fullName>
    </submittedName>
</protein>
<dbReference type="RefSeq" id="WP_091821279.1">
    <property type="nucleotide sequence ID" value="NZ_FNRJ01000001.1"/>
</dbReference>
<accession>A0A1H3X702</accession>
<proteinExistence type="predicted"/>
<reference evidence="2" key="1">
    <citation type="submission" date="2016-10" db="EMBL/GenBank/DDBJ databases">
        <authorList>
            <person name="Varghese N."/>
            <person name="Submissions S."/>
        </authorList>
    </citation>
    <scope>NUCLEOTIDE SEQUENCE [LARGE SCALE GENOMIC DNA]</scope>
    <source>
        <strain evidence="2">DSM 11526</strain>
    </source>
</reference>
<gene>
    <name evidence="1" type="ORF">SAMN02745729_10161</name>
</gene>
<organism evidence="1 2">
    <name type="scientific">Marinobacterium iners DSM 11526</name>
    <dbReference type="NCBI Taxonomy" id="1122198"/>
    <lineage>
        <taxon>Bacteria</taxon>
        <taxon>Pseudomonadati</taxon>
        <taxon>Pseudomonadota</taxon>
        <taxon>Gammaproteobacteria</taxon>
        <taxon>Oceanospirillales</taxon>
        <taxon>Oceanospirillaceae</taxon>
        <taxon>Marinobacterium</taxon>
    </lineage>
</organism>
<evidence type="ECO:0000313" key="2">
    <source>
        <dbReference type="Proteomes" id="UP000242469"/>
    </source>
</evidence>
<dbReference type="Proteomes" id="UP000242469">
    <property type="component" value="Unassembled WGS sequence"/>
</dbReference>
<name>A0A1H3X702_9GAMM</name>
<dbReference type="EMBL" id="FNRJ01000001">
    <property type="protein sequence ID" value="SDZ95187.1"/>
    <property type="molecule type" value="Genomic_DNA"/>
</dbReference>
<keyword evidence="2" id="KW-1185">Reference proteome</keyword>
<dbReference type="AlphaFoldDB" id="A0A1H3X702"/>
<evidence type="ECO:0000313" key="1">
    <source>
        <dbReference type="EMBL" id="SDZ95187.1"/>
    </source>
</evidence>